<dbReference type="Proteomes" id="UP000250123">
    <property type="component" value="Chromosome SHEWBE"/>
</dbReference>
<proteinExistence type="predicted"/>
<dbReference type="KEGG" id="sbk:SHEWBE_0208"/>
<dbReference type="OrthoDB" id="203909at135622"/>
<dbReference type="EMBL" id="LS483452">
    <property type="protein sequence ID" value="SQH74204.1"/>
    <property type="molecule type" value="Genomic_DNA"/>
</dbReference>
<name>A0A330LXM0_9GAMM</name>
<protein>
    <submittedName>
        <fullName evidence="1">Uncharacterized protein</fullName>
    </submittedName>
</protein>
<organism evidence="1 2">
    <name type="scientific">Shewanella benthica</name>
    <dbReference type="NCBI Taxonomy" id="43661"/>
    <lineage>
        <taxon>Bacteria</taxon>
        <taxon>Pseudomonadati</taxon>
        <taxon>Pseudomonadota</taxon>
        <taxon>Gammaproteobacteria</taxon>
        <taxon>Alteromonadales</taxon>
        <taxon>Shewanellaceae</taxon>
        <taxon>Shewanella</taxon>
    </lineage>
</organism>
<gene>
    <name evidence="1" type="ORF">SHEWBE_0208</name>
</gene>
<dbReference type="RefSeq" id="WP_112350940.1">
    <property type="nucleotide sequence ID" value="NZ_LS483452.1"/>
</dbReference>
<evidence type="ECO:0000313" key="1">
    <source>
        <dbReference type="EMBL" id="SQH74204.1"/>
    </source>
</evidence>
<dbReference type="AlphaFoldDB" id="A0A330LXM0"/>
<reference evidence="2" key="1">
    <citation type="submission" date="2018-06" db="EMBL/GenBank/DDBJ databases">
        <authorList>
            <person name="Cea G.-C."/>
            <person name="William W."/>
        </authorList>
    </citation>
    <scope>NUCLEOTIDE SEQUENCE [LARGE SCALE GENOMIC DNA]</scope>
    <source>
        <strain evidence="2">DB21MT-2</strain>
    </source>
</reference>
<accession>A0A330LXM0</accession>
<sequence>MITGNNLNNIELSINGHQLSLSLAHLENLEVQFSDFRFESGIINDVTVRVRPTNHVYSRRFESDTDNYDVLKKVENY</sequence>
<evidence type="ECO:0000313" key="2">
    <source>
        <dbReference type="Proteomes" id="UP000250123"/>
    </source>
</evidence>